<sequence length="260" mass="27675">MGKYKRLQHILRPDGRTVIVAMDHGGTSGPIPGIIDPGATLAKVIAGGADAILTTVGVAKNFETALGPTGLIIRLDFPATDLVTGVYDCELFVEVEEAVRLGADAVILSAGPGKDVERKTLHNLARVARECERYGMPLIAEMYPGGFNGPPELMTIDNLKLAARIAAEWGADMVKIPYRPGFEAVTAGCYIPIVVLGGVKTNNLEVFFTNIAEALQAGAKGVAIGRNIWGHPEPSRIVKVLNALVHENTDVVTAMTFLHK</sequence>
<dbReference type="Gene3D" id="3.20.20.70">
    <property type="entry name" value="Aldolase class I"/>
    <property type="match status" value="1"/>
</dbReference>
<dbReference type="GO" id="GO:0016746">
    <property type="term" value="F:acyltransferase activity"/>
    <property type="evidence" value="ECO:0007669"/>
    <property type="project" value="UniProtKB-KW"/>
</dbReference>
<dbReference type="PANTHER" id="PTHR47916">
    <property type="entry name" value="FRUCTOSE-BISPHOSPHATE ALDOLASE CLASS 1"/>
    <property type="match status" value="1"/>
</dbReference>
<organism evidence="2 3">
    <name type="scientific">Neomoorella glycerini</name>
    <dbReference type="NCBI Taxonomy" id="55779"/>
    <lineage>
        <taxon>Bacteria</taxon>
        <taxon>Bacillati</taxon>
        <taxon>Bacillota</taxon>
        <taxon>Clostridia</taxon>
        <taxon>Neomoorellales</taxon>
        <taxon>Neomoorellaceae</taxon>
        <taxon>Neomoorella</taxon>
    </lineage>
</organism>
<keyword evidence="2" id="KW-0012">Acyltransferase</keyword>
<dbReference type="Pfam" id="PF01791">
    <property type="entry name" value="DeoC"/>
    <property type="match status" value="1"/>
</dbReference>
<dbReference type="InterPro" id="IPR041720">
    <property type="entry name" value="FbaB-like"/>
</dbReference>
<dbReference type="EMBL" id="CP046244">
    <property type="protein sequence ID" value="QGP91105.1"/>
    <property type="molecule type" value="Genomic_DNA"/>
</dbReference>
<dbReference type="PANTHER" id="PTHR47916:SF1">
    <property type="entry name" value="3-HYDROXY-5-PHOSPHONOOXYPENTANE-2,4-DIONE THIOLASE"/>
    <property type="match status" value="1"/>
</dbReference>
<keyword evidence="3" id="KW-1185">Reference proteome</keyword>
<dbReference type="InterPro" id="IPR002915">
    <property type="entry name" value="DeoC/FbaB/LacD_aldolase"/>
</dbReference>
<evidence type="ECO:0000313" key="2">
    <source>
        <dbReference type="EMBL" id="QGP91105.1"/>
    </source>
</evidence>
<feature type="active site" description="Schiff-base intermediate with dihydroxyacetone-P" evidence="1">
    <location>
        <position position="175"/>
    </location>
</feature>
<name>A0A6I5ZNB7_9FIRM</name>
<dbReference type="Proteomes" id="UP000425916">
    <property type="component" value="Chromosome"/>
</dbReference>
<feature type="active site" description="Proton donor" evidence="1">
    <location>
        <position position="143"/>
    </location>
</feature>
<dbReference type="InterPro" id="IPR050456">
    <property type="entry name" value="DeoC/FbaB_aldolase"/>
</dbReference>
<dbReference type="CDD" id="cd00958">
    <property type="entry name" value="DhnA"/>
    <property type="match status" value="1"/>
</dbReference>
<dbReference type="PIRSF" id="PIRSF038992">
    <property type="entry name" value="Aldolase_Ia"/>
    <property type="match status" value="1"/>
</dbReference>
<dbReference type="SUPFAM" id="SSF51569">
    <property type="entry name" value="Aldolase"/>
    <property type="match status" value="1"/>
</dbReference>
<dbReference type="SMART" id="SM01133">
    <property type="entry name" value="DeoC"/>
    <property type="match status" value="1"/>
</dbReference>
<evidence type="ECO:0000313" key="3">
    <source>
        <dbReference type="Proteomes" id="UP000425916"/>
    </source>
</evidence>
<proteinExistence type="predicted"/>
<dbReference type="AlphaFoldDB" id="A0A6I5ZNB7"/>
<keyword evidence="2" id="KW-0808">Transferase</keyword>
<dbReference type="InterPro" id="IPR013785">
    <property type="entry name" value="Aldolase_TIM"/>
</dbReference>
<dbReference type="GO" id="GO:0004332">
    <property type="term" value="F:fructose-bisphosphate aldolase activity"/>
    <property type="evidence" value="ECO:0007669"/>
    <property type="project" value="InterPro"/>
</dbReference>
<accession>A0A6I5ZNB7</accession>
<dbReference type="OrthoDB" id="5915071at2"/>
<reference evidence="2 3" key="1">
    <citation type="submission" date="2019-11" db="EMBL/GenBank/DDBJ databases">
        <title>Genome sequence of Moorella glycerini DSM11254.</title>
        <authorList>
            <person name="Poehlein A."/>
            <person name="Boeer T."/>
            <person name="Daniel R."/>
        </authorList>
    </citation>
    <scope>NUCLEOTIDE SEQUENCE [LARGE SCALE GENOMIC DNA]</scope>
    <source>
        <strain evidence="2 3">DSM 11254</strain>
    </source>
</reference>
<gene>
    <name evidence="2" type="primary">lsrF_1</name>
    <name evidence="2" type="ORF">MGLY_04290</name>
</gene>
<dbReference type="RefSeq" id="WP_156271531.1">
    <property type="nucleotide sequence ID" value="NZ_CP046244.1"/>
</dbReference>
<evidence type="ECO:0000256" key="1">
    <source>
        <dbReference type="PIRSR" id="PIRSR038992-1"/>
    </source>
</evidence>
<protein>
    <submittedName>
        <fullName evidence="2">3-hydroxy-5-phosphonooxypentane-2,4-dione thiolase</fullName>
        <ecNumber evidence="2">2.3.1.245</ecNumber>
    </submittedName>
</protein>
<dbReference type="EC" id="2.3.1.245" evidence="2"/>